<proteinExistence type="predicted"/>
<comment type="caution">
    <text evidence="1">The sequence shown here is derived from an EMBL/GenBank/DDBJ whole genome shotgun (WGS) entry which is preliminary data.</text>
</comment>
<feature type="non-terminal residue" evidence="1">
    <location>
        <position position="1"/>
    </location>
</feature>
<reference evidence="1" key="1">
    <citation type="journal article" date="2015" name="Nature">
        <title>Complex archaea that bridge the gap between prokaryotes and eukaryotes.</title>
        <authorList>
            <person name="Spang A."/>
            <person name="Saw J.H."/>
            <person name="Jorgensen S.L."/>
            <person name="Zaremba-Niedzwiedzka K."/>
            <person name="Martijn J."/>
            <person name="Lind A.E."/>
            <person name="van Eijk R."/>
            <person name="Schleper C."/>
            <person name="Guy L."/>
            <person name="Ettema T.J."/>
        </authorList>
    </citation>
    <scope>NUCLEOTIDE SEQUENCE</scope>
</reference>
<gene>
    <name evidence="1" type="ORF">LCGC14_2415440</name>
</gene>
<accession>A0A0F9BR89</accession>
<name>A0A0F9BR89_9ZZZZ</name>
<dbReference type="AlphaFoldDB" id="A0A0F9BR89"/>
<dbReference type="EMBL" id="LAZR01036599">
    <property type="protein sequence ID" value="KKL24424.1"/>
    <property type="molecule type" value="Genomic_DNA"/>
</dbReference>
<organism evidence="1">
    <name type="scientific">marine sediment metagenome</name>
    <dbReference type="NCBI Taxonomy" id="412755"/>
    <lineage>
        <taxon>unclassified sequences</taxon>
        <taxon>metagenomes</taxon>
        <taxon>ecological metagenomes</taxon>
    </lineage>
</organism>
<sequence>ITKTRKKYTRKLKREKKPFDPFHLIDDKTFIQNIAVMGSYTYRLCHTKNKSGEKS</sequence>
<protein>
    <submittedName>
        <fullName evidence="1">Uncharacterized protein</fullName>
    </submittedName>
</protein>
<evidence type="ECO:0000313" key="1">
    <source>
        <dbReference type="EMBL" id="KKL24424.1"/>
    </source>
</evidence>